<accession>A0A1W2FWU6</accession>
<proteinExistence type="predicted"/>
<dbReference type="FunFam" id="1.10.150.120:FF:000003">
    <property type="entry name" value="Carbon monoxide dehydrogenase, small subunit"/>
    <property type="match status" value="1"/>
</dbReference>
<dbReference type="RefSeq" id="WP_084434153.1">
    <property type="nucleotide sequence ID" value="NZ_FWXV01000014.1"/>
</dbReference>
<evidence type="ECO:0000256" key="6">
    <source>
        <dbReference type="ARBA" id="ARBA00060707"/>
    </source>
</evidence>
<evidence type="ECO:0000259" key="7">
    <source>
        <dbReference type="PROSITE" id="PS51085"/>
    </source>
</evidence>
<dbReference type="PROSITE" id="PS00197">
    <property type="entry name" value="2FE2S_FER_1"/>
    <property type="match status" value="1"/>
</dbReference>
<dbReference type="PANTHER" id="PTHR45331:SF2">
    <property type="entry name" value="OXIDOREDUCTASE WITH IRON-SULFUR SUBUNIT"/>
    <property type="match status" value="1"/>
</dbReference>
<dbReference type="GO" id="GO:0051537">
    <property type="term" value="F:2 iron, 2 sulfur cluster binding"/>
    <property type="evidence" value="ECO:0007669"/>
    <property type="project" value="UniProtKB-KW"/>
</dbReference>
<dbReference type="InterPro" id="IPR001041">
    <property type="entry name" value="2Fe-2S_ferredoxin-type"/>
</dbReference>
<comment type="pathway">
    <text evidence="6">Alkaloid degradation; nicotine degradation.</text>
</comment>
<keyword evidence="4" id="KW-0408">Iron</keyword>
<dbReference type="Pfam" id="PF01799">
    <property type="entry name" value="Fer2_2"/>
    <property type="match status" value="1"/>
</dbReference>
<name>A0A1W2FWU6_KIBAR</name>
<dbReference type="InterPro" id="IPR052914">
    <property type="entry name" value="Aldehyde_Oxdr_Iron-Sulfur"/>
</dbReference>
<evidence type="ECO:0000313" key="9">
    <source>
        <dbReference type="Proteomes" id="UP000192674"/>
    </source>
</evidence>
<dbReference type="SUPFAM" id="SSF54292">
    <property type="entry name" value="2Fe-2S ferredoxin-like"/>
    <property type="match status" value="1"/>
</dbReference>
<dbReference type="Proteomes" id="UP000192674">
    <property type="component" value="Unassembled WGS sequence"/>
</dbReference>
<dbReference type="OrthoDB" id="159930at2"/>
<dbReference type="InterPro" id="IPR006058">
    <property type="entry name" value="2Fe2S_fd_BS"/>
</dbReference>
<dbReference type="AlphaFoldDB" id="A0A1W2FWU6"/>
<protein>
    <submittedName>
        <fullName evidence="8">Xanthine dehydrogenase YagT iron-sulfur-binding subunit</fullName>
    </submittedName>
</protein>
<dbReference type="InterPro" id="IPR036884">
    <property type="entry name" value="2Fe-2S-bd_dom_sf"/>
</dbReference>
<keyword evidence="2" id="KW-0479">Metal-binding</keyword>
<dbReference type="SUPFAM" id="SSF47741">
    <property type="entry name" value="CO dehydrogenase ISP C-domain like"/>
    <property type="match status" value="1"/>
</dbReference>
<evidence type="ECO:0000256" key="4">
    <source>
        <dbReference type="ARBA" id="ARBA00023004"/>
    </source>
</evidence>
<feature type="domain" description="2Fe-2S ferredoxin-type" evidence="7">
    <location>
        <begin position="8"/>
        <end position="86"/>
    </location>
</feature>
<dbReference type="InterPro" id="IPR002888">
    <property type="entry name" value="2Fe-2S-bd"/>
</dbReference>
<dbReference type="InterPro" id="IPR036010">
    <property type="entry name" value="2Fe-2S_ferredoxin-like_sf"/>
</dbReference>
<evidence type="ECO:0000313" key="8">
    <source>
        <dbReference type="EMBL" id="SMD26400.1"/>
    </source>
</evidence>
<keyword evidence="3" id="KW-0560">Oxidoreductase</keyword>
<gene>
    <name evidence="8" type="ORF">SAMN05661093_09983</name>
</gene>
<evidence type="ECO:0000256" key="5">
    <source>
        <dbReference type="ARBA" id="ARBA00023014"/>
    </source>
</evidence>
<organism evidence="8 9">
    <name type="scientific">Kibdelosporangium aridum</name>
    <dbReference type="NCBI Taxonomy" id="2030"/>
    <lineage>
        <taxon>Bacteria</taxon>
        <taxon>Bacillati</taxon>
        <taxon>Actinomycetota</taxon>
        <taxon>Actinomycetes</taxon>
        <taxon>Pseudonocardiales</taxon>
        <taxon>Pseudonocardiaceae</taxon>
        <taxon>Kibdelosporangium</taxon>
    </lineage>
</organism>
<dbReference type="EMBL" id="FWXV01000014">
    <property type="protein sequence ID" value="SMD26400.1"/>
    <property type="molecule type" value="Genomic_DNA"/>
</dbReference>
<evidence type="ECO:0000256" key="3">
    <source>
        <dbReference type="ARBA" id="ARBA00023002"/>
    </source>
</evidence>
<sequence length="163" mass="17249">MNRVLLGPTVRTAVKVNGEQVDVDHDARVTLLDFLREDRGLTGAKKGCNRGECGSCTVLVDGRRANACMVLLAGIHGAEITTVEGLAADGELHPMQRAFIDHDAFQCGFCTPGQIMSAVACVAEGHVSDAGEIREWMSGNICRCSAYPQITAAVAAAAKEMES</sequence>
<keyword evidence="1" id="KW-0001">2Fe-2S</keyword>
<dbReference type="GO" id="GO:0046872">
    <property type="term" value="F:metal ion binding"/>
    <property type="evidence" value="ECO:0007669"/>
    <property type="project" value="UniProtKB-KW"/>
</dbReference>
<dbReference type="Gene3D" id="1.10.150.120">
    <property type="entry name" value="[2Fe-2S]-binding domain"/>
    <property type="match status" value="1"/>
</dbReference>
<keyword evidence="9" id="KW-1185">Reference proteome</keyword>
<keyword evidence="5" id="KW-0411">Iron-sulfur</keyword>
<reference evidence="8 9" key="1">
    <citation type="submission" date="2017-04" db="EMBL/GenBank/DDBJ databases">
        <authorList>
            <person name="Afonso C.L."/>
            <person name="Miller P.J."/>
            <person name="Scott M.A."/>
            <person name="Spackman E."/>
            <person name="Goraichik I."/>
            <person name="Dimitrov K.M."/>
            <person name="Suarez D.L."/>
            <person name="Swayne D.E."/>
        </authorList>
    </citation>
    <scope>NUCLEOTIDE SEQUENCE [LARGE SCALE GENOMIC DNA]</scope>
    <source>
        <strain evidence="8 9">DSM 43828</strain>
    </source>
</reference>
<dbReference type="PANTHER" id="PTHR45331">
    <property type="entry name" value="OXIDOREDUCTASE, IRON-SULPHUR BINDING SUBUNIT-RELATED-RELATED"/>
    <property type="match status" value="1"/>
</dbReference>
<dbReference type="Gene3D" id="3.10.20.30">
    <property type="match status" value="1"/>
</dbReference>
<evidence type="ECO:0000256" key="1">
    <source>
        <dbReference type="ARBA" id="ARBA00022714"/>
    </source>
</evidence>
<dbReference type="PROSITE" id="PS51085">
    <property type="entry name" value="2FE2S_FER_2"/>
    <property type="match status" value="1"/>
</dbReference>
<dbReference type="Pfam" id="PF00111">
    <property type="entry name" value="Fer2"/>
    <property type="match status" value="1"/>
</dbReference>
<dbReference type="FunFam" id="3.10.20.30:FF:000020">
    <property type="entry name" value="Xanthine dehydrogenase iron-sulfur subunit"/>
    <property type="match status" value="1"/>
</dbReference>
<dbReference type="InterPro" id="IPR012675">
    <property type="entry name" value="Beta-grasp_dom_sf"/>
</dbReference>
<dbReference type="GO" id="GO:0016903">
    <property type="term" value="F:oxidoreductase activity, acting on the aldehyde or oxo group of donors"/>
    <property type="evidence" value="ECO:0007669"/>
    <property type="project" value="TreeGrafter"/>
</dbReference>
<evidence type="ECO:0000256" key="2">
    <source>
        <dbReference type="ARBA" id="ARBA00022723"/>
    </source>
</evidence>